<dbReference type="AlphaFoldDB" id="B0MXF1"/>
<dbReference type="HOGENOM" id="CLU_3131543_0_0_10"/>
<dbReference type="Proteomes" id="UP000005819">
    <property type="component" value="Unassembled WGS sequence"/>
</dbReference>
<evidence type="ECO:0000313" key="2">
    <source>
        <dbReference type="Proteomes" id="UP000005819"/>
    </source>
</evidence>
<comment type="caution">
    <text evidence="1">The sequence shown here is derived from an EMBL/GenBank/DDBJ whole genome shotgun (WGS) entry which is preliminary data.</text>
</comment>
<name>B0MXF1_9BACT</name>
<gene>
    <name evidence="1" type="ORF">ALIPUT_01822</name>
</gene>
<dbReference type="EMBL" id="ABFK02000020">
    <property type="protein sequence ID" value="EDS02300.1"/>
    <property type="molecule type" value="Genomic_DNA"/>
</dbReference>
<sequence>MGFPLIARLAGLASSRDRGIVSSARLNFQTGGAFFTKNRCVIKNRMIYL</sequence>
<reference evidence="1" key="2">
    <citation type="submission" date="2013-09" db="EMBL/GenBank/DDBJ databases">
        <title>Draft genome sequence of Alistipes putredinis (DSM 17216).</title>
        <authorList>
            <person name="Sudarsanam P."/>
            <person name="Ley R."/>
            <person name="Guruge J."/>
            <person name="Turnbaugh P.J."/>
            <person name="Mahowald M."/>
            <person name="Liep D."/>
            <person name="Gordon J."/>
        </authorList>
    </citation>
    <scope>NUCLEOTIDE SEQUENCE</scope>
    <source>
        <strain evidence="1">DSM 17216</strain>
    </source>
</reference>
<reference evidence="1" key="1">
    <citation type="submission" date="2007-10" db="EMBL/GenBank/DDBJ databases">
        <authorList>
            <person name="Fulton L."/>
            <person name="Clifton S."/>
            <person name="Fulton B."/>
            <person name="Xu J."/>
            <person name="Minx P."/>
            <person name="Pepin K.H."/>
            <person name="Johnson M."/>
            <person name="Thiruvilangam P."/>
            <person name="Bhonagiri V."/>
            <person name="Nash W.E."/>
            <person name="Mardis E.R."/>
            <person name="Wilson R.K."/>
        </authorList>
    </citation>
    <scope>NUCLEOTIDE SEQUENCE [LARGE SCALE GENOMIC DNA]</scope>
    <source>
        <strain evidence="1">DSM 17216</strain>
    </source>
</reference>
<organism evidence="1 2">
    <name type="scientific">Alistipes putredinis DSM 17216</name>
    <dbReference type="NCBI Taxonomy" id="445970"/>
    <lineage>
        <taxon>Bacteria</taxon>
        <taxon>Pseudomonadati</taxon>
        <taxon>Bacteroidota</taxon>
        <taxon>Bacteroidia</taxon>
        <taxon>Bacteroidales</taxon>
        <taxon>Rikenellaceae</taxon>
        <taxon>Alistipes</taxon>
    </lineage>
</organism>
<evidence type="ECO:0000313" key="1">
    <source>
        <dbReference type="EMBL" id="EDS02300.1"/>
    </source>
</evidence>
<accession>B0MXF1</accession>
<keyword evidence="2" id="KW-1185">Reference proteome</keyword>
<protein>
    <submittedName>
        <fullName evidence="1">Uncharacterized protein</fullName>
    </submittedName>
</protein>
<proteinExistence type="predicted"/>